<feature type="chain" id="PRO_5045104125" evidence="3">
    <location>
        <begin position="24"/>
        <end position="685"/>
    </location>
</feature>
<dbReference type="PANTHER" id="PTHR30290:SF62">
    <property type="entry name" value="OLIGOPEPTIDE ABC TRANSPORTER, PERIPLASMIC OLIGOPEPTIDE-BINDING PROTEIN"/>
    <property type="match status" value="1"/>
</dbReference>
<evidence type="ECO:0000313" key="6">
    <source>
        <dbReference type="Proteomes" id="UP001597186"/>
    </source>
</evidence>
<dbReference type="Gene3D" id="3.40.190.10">
    <property type="entry name" value="Periplasmic binding protein-like II"/>
    <property type="match status" value="1"/>
</dbReference>
<protein>
    <submittedName>
        <fullName evidence="5">ABC transporter substrate-binding protein</fullName>
    </submittedName>
</protein>
<comment type="similarity">
    <text evidence="2">Belongs to the bacterial solute-binding protein 5 family.</text>
</comment>
<gene>
    <name evidence="5" type="ORF">ACFTOW_14555</name>
</gene>
<feature type="signal peptide" evidence="3">
    <location>
        <begin position="1"/>
        <end position="23"/>
    </location>
</feature>
<keyword evidence="3" id="KW-0732">Signal</keyword>
<keyword evidence="6" id="KW-1185">Reference proteome</keyword>
<dbReference type="Proteomes" id="UP001597186">
    <property type="component" value="Unassembled WGS sequence"/>
</dbReference>
<dbReference type="SUPFAM" id="SSF53850">
    <property type="entry name" value="Periplasmic binding protein-like II"/>
    <property type="match status" value="1"/>
</dbReference>
<dbReference type="InterPro" id="IPR039424">
    <property type="entry name" value="SBP_5"/>
</dbReference>
<evidence type="ECO:0000256" key="2">
    <source>
        <dbReference type="ARBA" id="ARBA00005695"/>
    </source>
</evidence>
<comment type="subcellular location">
    <subcellularLocation>
        <location evidence="1">Periplasm</location>
    </subcellularLocation>
</comment>
<proteinExistence type="inferred from homology"/>
<sequence length="685" mass="75831">MTSSLKISLLGGASALLLGTAAAADCPPVTVADMGNLTPTFPQQFELTEFQEAADCTLALAENPAIADLNARIQGNGDLPPFAERLPAEPLVVAPYSAIGSYGGTLRGTSRATESGTSDLLSVRHVNLVRYSDDLQTIVPNIAREWAWNDSFTELTFHLRAGHKWSDGAPFTAEDVVFWYEDLILNTNVYTETPGRWLFGGEPATVEAIDETTVKFTFPVPVPGLLNRFAVDYGQPFQPKHFLGQFMDKHNPDAAARRDELGFEGEGEAVNFFYGPSDWKDIPTPLLRDAGKLDAIGRAVVPTLESHIVIEDNSQGRRLVANPYFHMVDTAGNQLPYINEIAETYVPEREVNMLRMLDGQVHWKQQAVFLDDFPVLKENEANANITAALAPAPGSMTYYAFNRGHTDPVLREVFGDPRFSVAMSHAMNRDEINEIVFLGQGRPANALPVEPVTVGFVTEEQVTRNTEYDVERANAMLDEMGLEMGSDGVRQLPDGRPFVLRLTYASQGGPVQMHELVRDYWGAVGVRLDLREVSSDEYRAAANANEADILSWKNDGVSAPAFSQDPRSAFPPFGDFFNPGPGIAWDEWKKTDGASGVEPPEDVLRLWDLAERLTQIPLGTPESDAIGSEIVEIHLDQMIRIGTVGDIPEPYMHSNQLQNIIPLTAKTYDYYWTYPYRPQQWFLAD</sequence>
<comment type="caution">
    <text evidence="5">The sequence shown here is derived from an EMBL/GenBank/DDBJ whole genome shotgun (WGS) entry which is preliminary data.</text>
</comment>
<dbReference type="InterPro" id="IPR000914">
    <property type="entry name" value="SBP_5_dom"/>
</dbReference>
<dbReference type="PANTHER" id="PTHR30290">
    <property type="entry name" value="PERIPLASMIC BINDING COMPONENT OF ABC TRANSPORTER"/>
    <property type="match status" value="1"/>
</dbReference>
<reference evidence="6" key="1">
    <citation type="journal article" date="2019" name="Int. J. Syst. Evol. Microbiol.">
        <title>The Global Catalogue of Microorganisms (GCM) 10K type strain sequencing project: providing services to taxonomists for standard genome sequencing and annotation.</title>
        <authorList>
            <consortium name="The Broad Institute Genomics Platform"/>
            <consortium name="The Broad Institute Genome Sequencing Center for Infectious Disease"/>
            <person name="Wu L."/>
            <person name="Ma J."/>
        </authorList>
    </citation>
    <scope>NUCLEOTIDE SEQUENCE [LARGE SCALE GENOMIC DNA]</scope>
    <source>
        <strain evidence="6">CGMCC 1.12477</strain>
    </source>
</reference>
<organism evidence="5 6">
    <name type="scientific">Lacimonas salitolerans</name>
    <dbReference type="NCBI Taxonomy" id="1323750"/>
    <lineage>
        <taxon>Bacteria</taxon>
        <taxon>Pseudomonadati</taxon>
        <taxon>Pseudomonadota</taxon>
        <taxon>Alphaproteobacteria</taxon>
        <taxon>Rhodobacterales</taxon>
        <taxon>Paracoccaceae</taxon>
        <taxon>Lacimonas</taxon>
    </lineage>
</organism>
<dbReference type="Pfam" id="PF00496">
    <property type="entry name" value="SBP_bac_5"/>
    <property type="match status" value="2"/>
</dbReference>
<dbReference type="Gene3D" id="3.10.105.10">
    <property type="entry name" value="Dipeptide-binding Protein, Domain 3"/>
    <property type="match status" value="1"/>
</dbReference>
<dbReference type="EMBL" id="JBHUDD010000133">
    <property type="protein sequence ID" value="MFD1510609.1"/>
    <property type="molecule type" value="Genomic_DNA"/>
</dbReference>
<feature type="domain" description="Solute-binding protein family 5" evidence="4">
    <location>
        <begin position="137"/>
        <end position="237"/>
    </location>
</feature>
<accession>A0ABW4EKG7</accession>
<evidence type="ECO:0000259" key="4">
    <source>
        <dbReference type="Pfam" id="PF00496"/>
    </source>
</evidence>
<name>A0ABW4EKG7_9RHOB</name>
<dbReference type="CDD" id="cd08500">
    <property type="entry name" value="PBP2_NikA_DppA_OppA_like_4"/>
    <property type="match status" value="1"/>
</dbReference>
<feature type="domain" description="Solute-binding protein family 5" evidence="4">
    <location>
        <begin position="316"/>
        <end position="556"/>
    </location>
</feature>
<evidence type="ECO:0000256" key="3">
    <source>
        <dbReference type="SAM" id="SignalP"/>
    </source>
</evidence>
<evidence type="ECO:0000256" key="1">
    <source>
        <dbReference type="ARBA" id="ARBA00004418"/>
    </source>
</evidence>
<evidence type="ECO:0000313" key="5">
    <source>
        <dbReference type="EMBL" id="MFD1510609.1"/>
    </source>
</evidence>
<dbReference type="RefSeq" id="WP_379916944.1">
    <property type="nucleotide sequence ID" value="NZ_JBHUDD010000133.1"/>
</dbReference>